<gene>
    <name evidence="5" type="primary">LOC107807841</name>
</gene>
<dbReference type="RefSeq" id="XP_016487765.1">
    <property type="nucleotide sequence ID" value="XM_016632279.1"/>
</dbReference>
<dbReference type="PROSITE" id="PS50842">
    <property type="entry name" value="EXPANSIN_EG45"/>
    <property type="match status" value="1"/>
</dbReference>
<evidence type="ECO:0000259" key="4">
    <source>
        <dbReference type="PROSITE" id="PS50842"/>
    </source>
</evidence>
<dbReference type="KEGG" id="nta:107807841"/>
<dbReference type="PaxDb" id="4097-A0A1S4BFW6"/>
<keyword evidence="3" id="KW-0732">Signal</keyword>
<dbReference type="InterPro" id="IPR005795">
    <property type="entry name" value="LolPI"/>
</dbReference>
<evidence type="ECO:0000313" key="5">
    <source>
        <dbReference type="RefSeq" id="XP_016487765.1"/>
    </source>
</evidence>
<dbReference type="InterPro" id="IPR036908">
    <property type="entry name" value="RlpA-like_sf"/>
</dbReference>
<dbReference type="PANTHER" id="PTHR31692:SF105">
    <property type="entry name" value="EXPANSIN-B11-LIKE"/>
    <property type="match status" value="1"/>
</dbReference>
<dbReference type="PRINTS" id="PR00829">
    <property type="entry name" value="LOLP1ALLERGN"/>
</dbReference>
<dbReference type="InterPro" id="IPR009009">
    <property type="entry name" value="RlpA-like_DPBB"/>
</dbReference>
<dbReference type="GO" id="GO:0005576">
    <property type="term" value="C:extracellular region"/>
    <property type="evidence" value="ECO:0007669"/>
    <property type="project" value="UniProtKB-SubCell"/>
</dbReference>
<protein>
    <submittedName>
        <fullName evidence="5">Expansin-B11-like</fullName>
    </submittedName>
</protein>
<dbReference type="OrthoDB" id="406505at2759"/>
<reference evidence="5" key="1">
    <citation type="submission" date="2025-08" db="UniProtKB">
        <authorList>
            <consortium name="RefSeq"/>
        </authorList>
    </citation>
    <scope>IDENTIFICATION</scope>
</reference>
<dbReference type="InterPro" id="IPR007118">
    <property type="entry name" value="Expan_Lol_pI"/>
</dbReference>
<dbReference type="Gene3D" id="2.40.40.10">
    <property type="entry name" value="RlpA-like domain"/>
    <property type="match status" value="1"/>
</dbReference>
<feature type="signal peptide" evidence="3">
    <location>
        <begin position="1"/>
        <end position="22"/>
    </location>
</feature>
<dbReference type="PRINTS" id="PR01225">
    <property type="entry name" value="EXPANSNFAMLY"/>
</dbReference>
<comment type="subcellular location">
    <subcellularLocation>
        <location evidence="1">Secreted</location>
    </subcellularLocation>
</comment>
<proteinExistence type="predicted"/>
<dbReference type="SUPFAM" id="SSF50685">
    <property type="entry name" value="Barwin-like endoglucanases"/>
    <property type="match status" value="1"/>
</dbReference>
<evidence type="ECO:0000256" key="2">
    <source>
        <dbReference type="ARBA" id="ARBA00022525"/>
    </source>
</evidence>
<evidence type="ECO:0000256" key="3">
    <source>
        <dbReference type="SAM" id="SignalP"/>
    </source>
</evidence>
<dbReference type="InterPro" id="IPR036749">
    <property type="entry name" value="Expansin_CBD_sf"/>
</dbReference>
<feature type="domain" description="Expansin-like EG45" evidence="4">
    <location>
        <begin position="53"/>
        <end position="159"/>
    </location>
</feature>
<dbReference type="InterPro" id="IPR007112">
    <property type="entry name" value="Expansin/allergen_DPBB_dom"/>
</dbReference>
<dbReference type="PANTHER" id="PTHR31692">
    <property type="entry name" value="EXPANSIN-B3"/>
    <property type="match status" value="1"/>
</dbReference>
<accession>A0A1S4BFW6</accession>
<dbReference type="Gene3D" id="2.60.40.760">
    <property type="entry name" value="Expansin, cellulose-binding-like domain"/>
    <property type="match status" value="1"/>
</dbReference>
<evidence type="ECO:0000256" key="1">
    <source>
        <dbReference type="ARBA" id="ARBA00004613"/>
    </source>
</evidence>
<dbReference type="Pfam" id="PF03330">
    <property type="entry name" value="DPBB_1"/>
    <property type="match status" value="1"/>
</dbReference>
<sequence>MAFNLPLIFTFIALCLFKHCTCAHVKSLNASLAGFQPAVATYYGAPNGAGSGGGACGYTNTVSQTPYNSFVSAGNPPLYRKGLGCGACYQVKCNLGPCSGNPVTVTITDECPGCSGAIHFDLSGTAMGATAKPGQADALRNMGNISISYQRVPCVYKNTNVAFKVDPGSNANFLSVNVEFESGDGDLNLVELVPARSTHYKNNNNSNNSIPYRTPP</sequence>
<name>A0A1S4BFW6_TOBAC</name>
<keyword evidence="2" id="KW-0964">Secreted</keyword>
<organism evidence="5">
    <name type="scientific">Nicotiana tabacum</name>
    <name type="common">Common tobacco</name>
    <dbReference type="NCBI Taxonomy" id="4097"/>
    <lineage>
        <taxon>Eukaryota</taxon>
        <taxon>Viridiplantae</taxon>
        <taxon>Streptophyta</taxon>
        <taxon>Embryophyta</taxon>
        <taxon>Tracheophyta</taxon>
        <taxon>Spermatophyta</taxon>
        <taxon>Magnoliopsida</taxon>
        <taxon>eudicotyledons</taxon>
        <taxon>Gunneridae</taxon>
        <taxon>Pentapetalae</taxon>
        <taxon>asterids</taxon>
        <taxon>lamiids</taxon>
        <taxon>Solanales</taxon>
        <taxon>Solanaceae</taxon>
        <taxon>Nicotianoideae</taxon>
        <taxon>Nicotianeae</taxon>
        <taxon>Nicotiana</taxon>
    </lineage>
</organism>
<feature type="chain" id="PRO_5010248422" evidence="3">
    <location>
        <begin position="23"/>
        <end position="216"/>
    </location>
</feature>
<dbReference type="SMR" id="A0A1S4BFW6"/>
<dbReference type="AlphaFoldDB" id="A0A1S4BFW6"/>
<dbReference type="OMA" id="ARSTHYK"/>